<evidence type="ECO:0000313" key="2">
    <source>
        <dbReference type="EMBL" id="MBB4053815.1"/>
    </source>
</evidence>
<dbReference type="AlphaFoldDB" id="A0A7W6IRL8"/>
<keyword evidence="1" id="KW-0472">Membrane</keyword>
<feature type="transmembrane region" description="Helical" evidence="1">
    <location>
        <begin position="70"/>
        <end position="88"/>
    </location>
</feature>
<feature type="transmembrane region" description="Helical" evidence="1">
    <location>
        <begin position="114"/>
        <end position="136"/>
    </location>
</feature>
<name>A0A7W6IRL8_9HYPH</name>
<sequence>MTMQATHPTAPPSQREKQLFHILAITAGVVAALLPLGLVGFWIGAVPEGLWGSAVPGLPIHAELNLGKRLGAITLGLIPMGLLVWGLLRVRQTFKGFAAGEVFSARAISGLRDFAIGVGASALIKPLITALLSLYLTWDAPAGSRQLVLQFGSDTALFILFAGAFLAATWSMQRAALLAEENSQFV</sequence>
<feature type="transmembrane region" description="Helical" evidence="1">
    <location>
        <begin position="148"/>
        <end position="168"/>
    </location>
</feature>
<keyword evidence="1" id="KW-0812">Transmembrane</keyword>
<accession>A0A7W6IRL8</accession>
<evidence type="ECO:0000313" key="3">
    <source>
        <dbReference type="Proteomes" id="UP000547011"/>
    </source>
</evidence>
<evidence type="ECO:0008006" key="4">
    <source>
        <dbReference type="Google" id="ProtNLM"/>
    </source>
</evidence>
<comment type="caution">
    <text evidence="2">The sequence shown here is derived from an EMBL/GenBank/DDBJ whole genome shotgun (WGS) entry which is preliminary data.</text>
</comment>
<keyword evidence="3" id="KW-1185">Reference proteome</keyword>
<dbReference type="EMBL" id="JACIEW010000011">
    <property type="protein sequence ID" value="MBB4053815.1"/>
    <property type="molecule type" value="Genomic_DNA"/>
</dbReference>
<dbReference type="RefSeq" id="WP_183312564.1">
    <property type="nucleotide sequence ID" value="NZ_JACIEW010000011.1"/>
</dbReference>
<gene>
    <name evidence="2" type="ORF">GGR20_003482</name>
</gene>
<dbReference type="Proteomes" id="UP000547011">
    <property type="component" value="Unassembled WGS sequence"/>
</dbReference>
<proteinExistence type="predicted"/>
<feature type="transmembrane region" description="Helical" evidence="1">
    <location>
        <begin position="20"/>
        <end position="43"/>
    </location>
</feature>
<evidence type="ECO:0000256" key="1">
    <source>
        <dbReference type="SAM" id="Phobius"/>
    </source>
</evidence>
<organism evidence="2 3">
    <name type="scientific">Devosia subaequoris</name>
    <dbReference type="NCBI Taxonomy" id="395930"/>
    <lineage>
        <taxon>Bacteria</taxon>
        <taxon>Pseudomonadati</taxon>
        <taxon>Pseudomonadota</taxon>
        <taxon>Alphaproteobacteria</taxon>
        <taxon>Hyphomicrobiales</taxon>
        <taxon>Devosiaceae</taxon>
        <taxon>Devosia</taxon>
    </lineage>
</organism>
<reference evidence="2 3" key="1">
    <citation type="submission" date="2020-08" db="EMBL/GenBank/DDBJ databases">
        <title>Genomic Encyclopedia of Type Strains, Phase IV (KMG-IV): sequencing the most valuable type-strain genomes for metagenomic binning, comparative biology and taxonomic classification.</title>
        <authorList>
            <person name="Goeker M."/>
        </authorList>
    </citation>
    <scope>NUCLEOTIDE SEQUENCE [LARGE SCALE GENOMIC DNA]</scope>
    <source>
        <strain evidence="2 3">DSM 23447</strain>
    </source>
</reference>
<protein>
    <recommendedName>
        <fullName evidence="4">DUF2975 domain-containing protein</fullName>
    </recommendedName>
</protein>
<keyword evidence="1" id="KW-1133">Transmembrane helix</keyword>